<evidence type="ECO:0000313" key="11">
    <source>
        <dbReference type="Proteomes" id="UP000499080"/>
    </source>
</evidence>
<dbReference type="Pfam" id="PF00665">
    <property type="entry name" value="rve"/>
    <property type="match status" value="1"/>
</dbReference>
<feature type="domain" description="Reverse transcriptase" evidence="8">
    <location>
        <begin position="849"/>
        <end position="1074"/>
    </location>
</feature>
<dbReference type="PROSITE" id="PS50878">
    <property type="entry name" value="RT_POL"/>
    <property type="match status" value="1"/>
</dbReference>
<dbReference type="GO" id="GO:0003964">
    <property type="term" value="F:RNA-directed DNA polymerase activity"/>
    <property type="evidence" value="ECO:0007669"/>
    <property type="project" value="UniProtKB-KW"/>
</dbReference>
<dbReference type="SUPFAM" id="SSF53098">
    <property type="entry name" value="Ribonuclease H-like"/>
    <property type="match status" value="1"/>
</dbReference>
<dbReference type="FunFam" id="3.10.20.370:FF:000001">
    <property type="entry name" value="Retrovirus-related Pol polyprotein from transposon 17.6-like protein"/>
    <property type="match status" value="1"/>
</dbReference>
<protein>
    <recommendedName>
        <fullName evidence="1">RNA-directed DNA polymerase</fullName>
        <ecNumber evidence="1">2.7.7.49</ecNumber>
    </recommendedName>
</protein>
<keyword evidence="5" id="KW-0255">Endonuclease</keyword>
<dbReference type="PANTHER" id="PTHR37984:SF5">
    <property type="entry name" value="PROTEIN NYNRIN-LIKE"/>
    <property type="match status" value="1"/>
</dbReference>
<dbReference type="InterPro" id="IPR050951">
    <property type="entry name" value="Retrovirus_Pol_polyprotein"/>
</dbReference>
<dbReference type="EC" id="2.7.7.49" evidence="1"/>
<gene>
    <name evidence="10" type="primary">pol_2997</name>
    <name evidence="10" type="ORF">AVEN_107783_1</name>
</gene>
<dbReference type="InterPro" id="IPR043502">
    <property type="entry name" value="DNA/RNA_pol_sf"/>
</dbReference>
<dbReference type="InterPro" id="IPR001584">
    <property type="entry name" value="Integrase_cat-core"/>
</dbReference>
<feature type="domain" description="Integrase catalytic" evidence="9">
    <location>
        <begin position="579"/>
        <end position="674"/>
    </location>
</feature>
<evidence type="ECO:0000259" key="8">
    <source>
        <dbReference type="PROSITE" id="PS50878"/>
    </source>
</evidence>
<keyword evidence="2" id="KW-0808">Transferase</keyword>
<dbReference type="SUPFAM" id="SSF47353">
    <property type="entry name" value="Retrovirus capsid dimerization domain-like"/>
    <property type="match status" value="1"/>
</dbReference>
<organism evidence="10 11">
    <name type="scientific">Araneus ventricosus</name>
    <name type="common">Orbweaver spider</name>
    <name type="synonym">Epeira ventricosa</name>
    <dbReference type="NCBI Taxonomy" id="182803"/>
    <lineage>
        <taxon>Eukaryota</taxon>
        <taxon>Metazoa</taxon>
        <taxon>Ecdysozoa</taxon>
        <taxon>Arthropoda</taxon>
        <taxon>Chelicerata</taxon>
        <taxon>Arachnida</taxon>
        <taxon>Araneae</taxon>
        <taxon>Araneomorphae</taxon>
        <taxon>Entelegynae</taxon>
        <taxon>Araneoidea</taxon>
        <taxon>Araneidae</taxon>
        <taxon>Araneus</taxon>
    </lineage>
</organism>
<dbReference type="GO" id="GO:0015074">
    <property type="term" value="P:DNA integration"/>
    <property type="evidence" value="ECO:0007669"/>
    <property type="project" value="InterPro"/>
</dbReference>
<dbReference type="Gene3D" id="3.30.70.270">
    <property type="match status" value="2"/>
</dbReference>
<dbReference type="Gene3D" id="3.30.420.10">
    <property type="entry name" value="Ribonuclease H-like superfamily/Ribonuclease H"/>
    <property type="match status" value="1"/>
</dbReference>
<dbReference type="InterPro" id="IPR000477">
    <property type="entry name" value="RT_dom"/>
</dbReference>
<dbReference type="Gene3D" id="3.10.10.10">
    <property type="entry name" value="HIV Type 1 Reverse Transcriptase, subunit A, domain 1"/>
    <property type="match status" value="1"/>
</dbReference>
<dbReference type="OrthoDB" id="6435711at2759"/>
<keyword evidence="6" id="KW-0378">Hydrolase</keyword>
<dbReference type="InterPro" id="IPR041373">
    <property type="entry name" value="RT_RNaseH"/>
</dbReference>
<accession>A0A4Y2H269</accession>
<dbReference type="GO" id="GO:0003676">
    <property type="term" value="F:nucleic acid binding"/>
    <property type="evidence" value="ECO:0007669"/>
    <property type="project" value="InterPro"/>
</dbReference>
<dbReference type="FunFam" id="3.30.70.270:FF:000020">
    <property type="entry name" value="Transposon Tf2-6 polyprotein-like Protein"/>
    <property type="match status" value="1"/>
</dbReference>
<dbReference type="Proteomes" id="UP000499080">
    <property type="component" value="Unassembled WGS sequence"/>
</dbReference>
<keyword evidence="3" id="KW-0548">Nucleotidyltransferase</keyword>
<dbReference type="InterPro" id="IPR043128">
    <property type="entry name" value="Rev_trsase/Diguanyl_cyclase"/>
</dbReference>
<comment type="caution">
    <text evidence="10">The sequence shown here is derived from an EMBL/GenBank/DDBJ whole genome shotgun (WGS) entry which is preliminary data.</text>
</comment>
<dbReference type="Pfam" id="PF17921">
    <property type="entry name" value="Integrase_H2C2"/>
    <property type="match status" value="1"/>
</dbReference>
<dbReference type="Pfam" id="PF17917">
    <property type="entry name" value="RT_RNaseH"/>
    <property type="match status" value="1"/>
</dbReference>
<dbReference type="InterPro" id="IPR036397">
    <property type="entry name" value="RNaseH_sf"/>
</dbReference>
<evidence type="ECO:0000256" key="1">
    <source>
        <dbReference type="ARBA" id="ARBA00012493"/>
    </source>
</evidence>
<evidence type="ECO:0000313" key="10">
    <source>
        <dbReference type="EMBL" id="GBM60362.1"/>
    </source>
</evidence>
<dbReference type="PROSITE" id="PS50994">
    <property type="entry name" value="INTEGRASE"/>
    <property type="match status" value="1"/>
</dbReference>
<dbReference type="SUPFAM" id="SSF56672">
    <property type="entry name" value="DNA/RNA polymerases"/>
    <property type="match status" value="1"/>
</dbReference>
<dbReference type="GO" id="GO:0016787">
    <property type="term" value="F:hydrolase activity"/>
    <property type="evidence" value="ECO:0007669"/>
    <property type="project" value="UniProtKB-KW"/>
</dbReference>
<evidence type="ECO:0000256" key="3">
    <source>
        <dbReference type="ARBA" id="ARBA00022695"/>
    </source>
</evidence>
<dbReference type="Pfam" id="PF22938">
    <property type="entry name" value="Integrase_p58_C"/>
    <property type="match status" value="1"/>
</dbReference>
<dbReference type="PANTHER" id="PTHR37984">
    <property type="entry name" value="PROTEIN CBG26694"/>
    <property type="match status" value="1"/>
</dbReference>
<dbReference type="InterPro" id="IPR012337">
    <property type="entry name" value="RNaseH-like_sf"/>
</dbReference>
<proteinExistence type="predicted"/>
<evidence type="ECO:0000256" key="5">
    <source>
        <dbReference type="ARBA" id="ARBA00022759"/>
    </source>
</evidence>
<evidence type="ECO:0000256" key="6">
    <source>
        <dbReference type="ARBA" id="ARBA00022801"/>
    </source>
</evidence>
<evidence type="ECO:0000259" key="9">
    <source>
        <dbReference type="PROSITE" id="PS50994"/>
    </source>
</evidence>
<reference evidence="10 11" key="1">
    <citation type="journal article" date="2019" name="Sci. Rep.">
        <title>Orb-weaving spider Araneus ventricosus genome elucidates the spidroin gene catalogue.</title>
        <authorList>
            <person name="Kono N."/>
            <person name="Nakamura H."/>
            <person name="Ohtoshi R."/>
            <person name="Moran D.A.P."/>
            <person name="Shinohara A."/>
            <person name="Yoshida Y."/>
            <person name="Fujiwara M."/>
            <person name="Mori M."/>
            <person name="Tomita M."/>
            <person name="Arakawa K."/>
        </authorList>
    </citation>
    <scope>NUCLEOTIDE SEQUENCE [LARGE SCALE GENOMIC DNA]</scope>
</reference>
<evidence type="ECO:0000256" key="2">
    <source>
        <dbReference type="ARBA" id="ARBA00022679"/>
    </source>
</evidence>
<dbReference type="FunFam" id="1.10.340.70:FF:000001">
    <property type="entry name" value="Retrovirus-related Pol polyprotein from transposon gypsy-like Protein"/>
    <property type="match status" value="1"/>
</dbReference>
<keyword evidence="7" id="KW-0695">RNA-directed DNA polymerase</keyword>
<dbReference type="EMBL" id="BGPR01101642">
    <property type="protein sequence ID" value="GBM60362.1"/>
    <property type="molecule type" value="Genomic_DNA"/>
</dbReference>
<keyword evidence="4" id="KW-0540">Nuclease</keyword>
<evidence type="ECO:0000256" key="4">
    <source>
        <dbReference type="ARBA" id="ARBA00022722"/>
    </source>
</evidence>
<keyword evidence="11" id="KW-1185">Reference proteome</keyword>
<dbReference type="GO" id="GO:0042575">
    <property type="term" value="C:DNA polymerase complex"/>
    <property type="evidence" value="ECO:0007669"/>
    <property type="project" value="UniProtKB-ARBA"/>
</dbReference>
<dbReference type="InterPro" id="IPR041588">
    <property type="entry name" value="Integrase_H2C2"/>
</dbReference>
<dbReference type="Gene3D" id="1.10.340.70">
    <property type="match status" value="1"/>
</dbReference>
<dbReference type="CDD" id="cd01647">
    <property type="entry name" value="RT_LTR"/>
    <property type="match status" value="1"/>
</dbReference>
<dbReference type="Gene3D" id="3.10.20.370">
    <property type="match status" value="1"/>
</dbReference>
<sequence>MRISNAAEVNSVASTRSENSKNRLSLKNLMQKFDAQVSDISMYLALFERQARTAGIEETEWVPQLISLLPLDLAQIIIKEPEEKMQEYLNVKEVLLDRFKMKPETFRLKFTQHQKKTGALWRELVFELRNYLDGWLDGLEVRDFENLKNLMISDQIKRRVAGEVKEHFLDEWGKLVDPLVLAGKIDEYESVRSSRKLHNVRMPERKPLEKVKLPSPRKENKSKFVGKSEHQFWKNPTPKGNWRNENFERRKPAACYVCHSTEHLRPNCPQLTKDKPAEVVNHVGMSDSTENLFAPYMSKALVNQTEMSILRDTGASIDLVSRNHINSEDLTGETVWIKQPLDKNFTCLSLAKIELQSPVFGKIITKAAVIDASLDNGIYLLGNRSAQLIEEQRKTPTLNAVVTRSQKLKKETEASAVLKPPPQRPSQTVLDENPSIIVAEELVPFPLPQAEGDTNRLLKVDSEAFASEQRNCTGLKPCWEKEREGKGEFVKKGDLLFRKNKDHFGNENLQLVIPADLRNEILALGHESTSAHLGVTKTKDRLLRHYFWPNCVKDTENYVRSCDPCQRIGKAREKGKAPLKLVPIITEIFSKINIDAVGPLPISAKNNRYLLTAICMSSKYPEAIPVADINSVSVIDALLEVFSRMGFPREIQCDNGTSFTSQLTTEFFERFGIKESESSVTEYVFELINRMRRCQDLAVERMTEVQVKRKTWYDKNAVRRKFQVGDQVLVLATSKPNKMAVQWTGPGVIESQLSDTNYIVKMANKNDKTQIYHVNLLKPYHQRPEKINLLISERKETLEAESDELGIPYPTADPNVYDFEEIIRDSALEERLSFLEIDELRKLLGRHQKVFSNEPGKTHLVEHDIELISNNPIRSKPYRTSQRQTEILKAEIKRMLDLKIIEIGQSDYTSPMILVETVGREPRPCIDYRRLNSSIRNQYFPLPNIEERVERVSAAKFITVIDLAKGYWQIPLSKRAQRYAAFVTNFGTYVPLRMPFGLVNAPYFFSKLMSQVLENCESFAVPYLDDIAIYSNNWEDHLKHVNEVLKRIGDANLTIKPSKCKFAQNRTKYLGHVVGSGVRTPAEAKIKAVLDFPTPTSKTQIRAFLGLAGYYAHYVKNFSVIAAPLTNVLKGKVKRESIIWTKECNHAFEELKRRLTKKPVLYAPDYKKEFIVQSDASDLGMGVVLSQRDAENEEHPVLYLSKKFSDAERKYSATERECAAIIYAIKKLKYYLDGQIFTIETDHNPLVWLKSNAGSNPRLMRWSLELQPFQYKVIHKAEKKHSNADALSRSETRTKSTN</sequence>
<dbReference type="GO" id="GO:0004519">
    <property type="term" value="F:endonuclease activity"/>
    <property type="evidence" value="ECO:0007669"/>
    <property type="project" value="UniProtKB-KW"/>
</dbReference>
<evidence type="ECO:0000256" key="7">
    <source>
        <dbReference type="ARBA" id="ARBA00022918"/>
    </source>
</evidence>
<dbReference type="Pfam" id="PF00078">
    <property type="entry name" value="RVT_1"/>
    <property type="match status" value="1"/>
</dbReference>
<dbReference type="InterPro" id="IPR054465">
    <property type="entry name" value="Integrase_p58-like_C"/>
</dbReference>
<dbReference type="CDD" id="cd09274">
    <property type="entry name" value="RNase_HI_RT_Ty3"/>
    <property type="match status" value="1"/>
</dbReference>
<name>A0A4Y2H269_ARAVE</name>